<dbReference type="RefSeq" id="WP_149083237.1">
    <property type="nucleotide sequence ID" value="NZ_VTAW01000074.1"/>
</dbReference>
<accession>A0A5D5AGV5</accession>
<name>A0A5D5AGV5_9EURY</name>
<evidence type="ECO:0000256" key="1">
    <source>
        <dbReference type="SAM" id="MobiDB-lite"/>
    </source>
</evidence>
<dbReference type="AlphaFoldDB" id="A0A5D5AGV5"/>
<dbReference type="Proteomes" id="UP000324104">
    <property type="component" value="Unassembled WGS sequence"/>
</dbReference>
<organism evidence="3 4">
    <name type="scientific">Natrialba swarupiae</name>
    <dbReference type="NCBI Taxonomy" id="2448032"/>
    <lineage>
        <taxon>Archaea</taxon>
        <taxon>Methanobacteriati</taxon>
        <taxon>Methanobacteriota</taxon>
        <taxon>Stenosarchaea group</taxon>
        <taxon>Halobacteria</taxon>
        <taxon>Halobacteriales</taxon>
        <taxon>Natrialbaceae</taxon>
        <taxon>Natrialba</taxon>
    </lineage>
</organism>
<proteinExistence type="predicted"/>
<keyword evidence="4" id="KW-1185">Reference proteome</keyword>
<protein>
    <submittedName>
        <fullName evidence="3">Transposase</fullName>
    </submittedName>
</protein>
<gene>
    <name evidence="3" type="ORF">FYC77_19970</name>
</gene>
<dbReference type="GO" id="GO:0003677">
    <property type="term" value="F:DNA binding"/>
    <property type="evidence" value="ECO:0007669"/>
    <property type="project" value="InterPro"/>
</dbReference>
<dbReference type="GO" id="GO:0004803">
    <property type="term" value="F:transposase activity"/>
    <property type="evidence" value="ECO:0007669"/>
    <property type="project" value="InterPro"/>
</dbReference>
<dbReference type="GO" id="GO:0006313">
    <property type="term" value="P:DNA transposition"/>
    <property type="evidence" value="ECO:0007669"/>
    <property type="project" value="InterPro"/>
</dbReference>
<feature type="compositionally biased region" description="Basic and acidic residues" evidence="1">
    <location>
        <begin position="137"/>
        <end position="146"/>
    </location>
</feature>
<evidence type="ECO:0000313" key="3">
    <source>
        <dbReference type="EMBL" id="TYT60245.1"/>
    </source>
</evidence>
<sequence>MNATSLQNHPSVEELFNHVDTIPLALFEHLEFSFLNEFPVFAPDPWGRTREHEAPELLKGVLYCFSREIYSPEEIARELRDELLYLQCGFISPPSHQSIRRFLTDVALVVEDVFEYLVEQVAARDLLDNTFRIDSTDVHADPRDSEASWNYDPTAEADSSDTDQSDESEQDTSDGNSDDQDEQGDGGYYFGYGCLIVTTGPKLPVAAAFTEQKQVNQETVRRVTQDALAVGDPNWMLGDSAFDMLNWHDDLIEEGVVPIAPYNERNTDDPYDIEYRIEQRIKEHSDNVGVWSKQLEETYKQRSQVERTIGACKDCGLETPGVRGRVRVKSHVFLTLCLRLVIAIANYKRGANPGKTTIEVCQ</sequence>
<comment type="caution">
    <text evidence="3">The sequence shown here is derived from an EMBL/GenBank/DDBJ whole genome shotgun (WGS) entry which is preliminary data.</text>
</comment>
<evidence type="ECO:0000259" key="2">
    <source>
        <dbReference type="Pfam" id="PF01609"/>
    </source>
</evidence>
<dbReference type="EMBL" id="VTAW01000074">
    <property type="protein sequence ID" value="TYT60245.1"/>
    <property type="molecule type" value="Genomic_DNA"/>
</dbReference>
<dbReference type="Pfam" id="PF01609">
    <property type="entry name" value="DDE_Tnp_1"/>
    <property type="match status" value="1"/>
</dbReference>
<dbReference type="InterPro" id="IPR002559">
    <property type="entry name" value="Transposase_11"/>
</dbReference>
<evidence type="ECO:0000313" key="4">
    <source>
        <dbReference type="Proteomes" id="UP000324104"/>
    </source>
</evidence>
<reference evidence="3 4" key="1">
    <citation type="submission" date="2019-08" db="EMBL/GenBank/DDBJ databases">
        <title>Archaea genome.</title>
        <authorList>
            <person name="Kajale S."/>
            <person name="Shouche Y."/>
            <person name="Deshpande N."/>
            <person name="Sharma A."/>
        </authorList>
    </citation>
    <scope>NUCLEOTIDE SEQUENCE [LARGE SCALE GENOMIC DNA]</scope>
    <source>
        <strain evidence="3 4">ESP3B_9</strain>
    </source>
</reference>
<feature type="compositionally biased region" description="Acidic residues" evidence="1">
    <location>
        <begin position="158"/>
        <end position="184"/>
    </location>
</feature>
<feature type="domain" description="Transposase IS4-like" evidence="2">
    <location>
        <begin position="133"/>
        <end position="339"/>
    </location>
</feature>
<feature type="region of interest" description="Disordered" evidence="1">
    <location>
        <begin position="137"/>
        <end position="184"/>
    </location>
</feature>